<dbReference type="InterPro" id="IPR004695">
    <property type="entry name" value="SLAC1/Mae1/Ssu1/TehA"/>
</dbReference>
<dbReference type="Pfam" id="PF03595">
    <property type="entry name" value="SLAC1"/>
    <property type="match status" value="1"/>
</dbReference>
<evidence type="ECO:0000256" key="2">
    <source>
        <dbReference type="ARBA" id="ARBA00022692"/>
    </source>
</evidence>
<protein>
    <submittedName>
        <fullName evidence="6">Potassium-tellurite ethidium and proflavin transporter</fullName>
    </submittedName>
</protein>
<feature type="transmembrane region" description="Helical" evidence="5">
    <location>
        <begin position="239"/>
        <end position="257"/>
    </location>
</feature>
<keyword evidence="7" id="KW-1185">Reference proteome</keyword>
<feature type="transmembrane region" description="Helical" evidence="5">
    <location>
        <begin position="36"/>
        <end position="53"/>
    </location>
</feature>
<feature type="transmembrane region" description="Helical" evidence="5">
    <location>
        <begin position="126"/>
        <end position="146"/>
    </location>
</feature>
<dbReference type="PANTHER" id="PTHR37955:SF1">
    <property type="entry name" value="DEP DOMAIN-CONTAINING PROTEIN"/>
    <property type="match status" value="1"/>
</dbReference>
<feature type="transmembrane region" description="Helical" evidence="5">
    <location>
        <begin position="209"/>
        <end position="227"/>
    </location>
</feature>
<evidence type="ECO:0000256" key="3">
    <source>
        <dbReference type="ARBA" id="ARBA00022989"/>
    </source>
</evidence>
<dbReference type="InterPro" id="IPR038665">
    <property type="entry name" value="Voltage-dep_anion_channel_sf"/>
</dbReference>
<feature type="transmembrane region" description="Helical" evidence="5">
    <location>
        <begin position="65"/>
        <end position="86"/>
    </location>
</feature>
<feature type="transmembrane region" description="Helical" evidence="5">
    <location>
        <begin position="152"/>
        <end position="171"/>
    </location>
</feature>
<keyword evidence="3 5" id="KW-1133">Transmembrane helix</keyword>
<dbReference type="EMBL" id="LTDM01000021">
    <property type="protein sequence ID" value="OLS02688.1"/>
    <property type="molecule type" value="Genomic_DNA"/>
</dbReference>
<sequence>MNQLLKRIPIPMAGLMLALAAGGNLVGSYGTLYRNILGIISAILLVFLLAKIIKYPSAVKEELKNPVVASVFPTLTMGMMLLATYIKPFTANVAFGMWIVSILGHIALMVKFTMDYIIKLDIKKVFPSWFIVYVGIVVGSVTAPVFEMQSLGKIFFWVGIVSYFLLLPIVFKKVRLGTMPEPALPTLAIFAAPVALCLAGYMNSFETKNMVIVWGLVILSQLNYIFVLSQLPKLLKLKFYPSFSGFTFPLVISAISIKLTNGFLVNSGQTIYVLRYIVKFEEIVAVLMVLYVLLKYIQFLTGSAQSKTTVTVGK</sequence>
<evidence type="ECO:0000313" key="6">
    <source>
        <dbReference type="EMBL" id="OLS02688.1"/>
    </source>
</evidence>
<feature type="transmembrane region" description="Helical" evidence="5">
    <location>
        <begin position="183"/>
        <end position="203"/>
    </location>
</feature>
<name>A0A1U7M671_TISCR</name>
<keyword evidence="2 5" id="KW-0812">Transmembrane</keyword>
<reference evidence="6 7" key="1">
    <citation type="submission" date="2016-02" db="EMBL/GenBank/DDBJ databases">
        <title>Genome sequence of Tissierella creatinophila DSM 6911.</title>
        <authorList>
            <person name="Poehlein A."/>
            <person name="Daniel R."/>
        </authorList>
    </citation>
    <scope>NUCLEOTIDE SEQUENCE [LARGE SCALE GENOMIC DNA]</scope>
    <source>
        <strain evidence="6 7">DSM 6911</strain>
    </source>
</reference>
<evidence type="ECO:0000256" key="1">
    <source>
        <dbReference type="ARBA" id="ARBA00004141"/>
    </source>
</evidence>
<dbReference type="RefSeq" id="WP_075726373.1">
    <property type="nucleotide sequence ID" value="NZ_LTDM01000021.1"/>
</dbReference>
<dbReference type="AlphaFoldDB" id="A0A1U7M671"/>
<accession>A0A1U7M671</accession>
<proteinExistence type="predicted"/>
<evidence type="ECO:0000313" key="7">
    <source>
        <dbReference type="Proteomes" id="UP000186112"/>
    </source>
</evidence>
<keyword evidence="4 5" id="KW-0472">Membrane</keyword>
<dbReference type="GO" id="GO:0046583">
    <property type="term" value="F:monoatomic cation efflux transmembrane transporter activity"/>
    <property type="evidence" value="ECO:0007669"/>
    <property type="project" value="TreeGrafter"/>
</dbReference>
<dbReference type="PANTHER" id="PTHR37955">
    <property type="entry name" value="TELLURITE RESISTANCE PROTEIN TEHA"/>
    <property type="match status" value="1"/>
</dbReference>
<gene>
    <name evidence="6" type="ORF">TICRE_13330</name>
</gene>
<dbReference type="Gene3D" id="1.50.10.150">
    <property type="entry name" value="Voltage-dependent anion channel"/>
    <property type="match status" value="1"/>
</dbReference>
<comment type="caution">
    <text evidence="6">The sequence shown here is derived from an EMBL/GenBank/DDBJ whole genome shotgun (WGS) entry which is preliminary data.</text>
</comment>
<feature type="transmembrane region" description="Helical" evidence="5">
    <location>
        <begin position="92"/>
        <end position="114"/>
    </location>
</feature>
<dbReference type="InterPro" id="IPR052951">
    <property type="entry name" value="Tellurite_res_ion_channel"/>
</dbReference>
<feature type="transmembrane region" description="Helical" evidence="5">
    <location>
        <begin position="277"/>
        <end position="297"/>
    </location>
</feature>
<dbReference type="OrthoDB" id="309023at2"/>
<organism evidence="6 7">
    <name type="scientific">Tissierella creatinophila DSM 6911</name>
    <dbReference type="NCBI Taxonomy" id="1123403"/>
    <lineage>
        <taxon>Bacteria</taxon>
        <taxon>Bacillati</taxon>
        <taxon>Bacillota</taxon>
        <taxon>Tissierellia</taxon>
        <taxon>Tissierellales</taxon>
        <taxon>Tissierellaceae</taxon>
        <taxon>Tissierella</taxon>
    </lineage>
</organism>
<dbReference type="CDD" id="cd09325">
    <property type="entry name" value="TDT_C4-dicarb_trans"/>
    <property type="match status" value="1"/>
</dbReference>
<comment type="subcellular location">
    <subcellularLocation>
        <location evidence="1">Membrane</location>
        <topology evidence="1">Multi-pass membrane protein</topology>
    </subcellularLocation>
</comment>
<evidence type="ECO:0000256" key="4">
    <source>
        <dbReference type="ARBA" id="ARBA00023136"/>
    </source>
</evidence>
<feature type="transmembrane region" description="Helical" evidence="5">
    <location>
        <begin position="12"/>
        <end position="30"/>
    </location>
</feature>
<dbReference type="GO" id="GO:0005886">
    <property type="term" value="C:plasma membrane"/>
    <property type="evidence" value="ECO:0007669"/>
    <property type="project" value="TreeGrafter"/>
</dbReference>
<evidence type="ECO:0000256" key="5">
    <source>
        <dbReference type="SAM" id="Phobius"/>
    </source>
</evidence>
<dbReference type="Proteomes" id="UP000186112">
    <property type="component" value="Unassembled WGS sequence"/>
</dbReference>